<sequence length="427" mass="48591">MSGNIFKINYIKHYLENGLEIILFQDKSVPTVSVNIWYKVGSANETLGKTGFAHLFEHMMFQGSKHVPKEGHFKFIEEAGGSLNGSTSFDRTNYYETVPANYLELALWLESDRMGFLLPSLTREKLDNQKEVVMNERRQRYENQPYGLAWELIFSNLFPAGHPYSWPTIGWMKDIENFSLQDVKEFFNKYYKPSNATLVVGGNFDKEDALELIGKYFGDIPGSEKPELPAADPVSLTESKKIIHPDNIELPRIYLAWHSDKIFGEDDASLDILADALSSAKSSRLQKSLVFEKQIAQDVSAFQFSARLAGAFIIVATAKPGVSTTELKTEIFNQVNQLKENGITFEELERAKNSIKSHYVYSLQKIDTIADQLNLYNFHLGEPDSFEYDLARYSNVNCTKVRETAHKYLSDKYVELHIVPKEGGLNV</sequence>
<keyword evidence="5" id="KW-0482">Metalloprotease</keyword>
<dbReference type="Proteomes" id="UP000009011">
    <property type="component" value="Chromosome"/>
</dbReference>
<dbReference type="InterPro" id="IPR011765">
    <property type="entry name" value="Pept_M16_N"/>
</dbReference>
<dbReference type="KEGG" id="mro:MROS_1813"/>
<keyword evidence="2" id="KW-0645">Protease</keyword>
<evidence type="ECO:0000259" key="6">
    <source>
        <dbReference type="Pfam" id="PF00675"/>
    </source>
</evidence>
<dbReference type="Pfam" id="PF00675">
    <property type="entry name" value="Peptidase_M16"/>
    <property type="match status" value="1"/>
</dbReference>
<dbReference type="GO" id="GO:0046872">
    <property type="term" value="F:metal ion binding"/>
    <property type="evidence" value="ECO:0007669"/>
    <property type="project" value="InterPro"/>
</dbReference>
<dbReference type="STRING" id="1191523.MROS_1813"/>
<dbReference type="PANTHER" id="PTHR43690">
    <property type="entry name" value="NARDILYSIN"/>
    <property type="match status" value="1"/>
</dbReference>
<dbReference type="eggNOG" id="COG0612">
    <property type="taxonomic scope" value="Bacteria"/>
</dbReference>
<dbReference type="SUPFAM" id="SSF63411">
    <property type="entry name" value="LuxS/MPP-like metallohydrolase"/>
    <property type="match status" value="2"/>
</dbReference>
<dbReference type="RefSeq" id="WP_014856478.1">
    <property type="nucleotide sequence ID" value="NC_018178.1"/>
</dbReference>
<keyword evidence="4" id="KW-0862">Zinc</keyword>
<protein>
    <submittedName>
        <fullName evidence="8">Putative M16B family peptidase</fullName>
    </submittedName>
</protein>
<proteinExistence type="inferred from homology"/>
<evidence type="ECO:0000256" key="1">
    <source>
        <dbReference type="ARBA" id="ARBA00007261"/>
    </source>
</evidence>
<dbReference type="OrthoDB" id="9811314at2"/>
<feature type="domain" description="Peptidase M16 C-terminal" evidence="7">
    <location>
        <begin position="177"/>
        <end position="354"/>
    </location>
</feature>
<dbReference type="Pfam" id="PF05193">
    <property type="entry name" value="Peptidase_M16_C"/>
    <property type="match status" value="1"/>
</dbReference>
<feature type="domain" description="Peptidase M16 N-terminal" evidence="6">
    <location>
        <begin position="23"/>
        <end position="145"/>
    </location>
</feature>
<dbReference type="HOGENOM" id="CLU_009902_1_1_10"/>
<dbReference type="InterPro" id="IPR050626">
    <property type="entry name" value="Peptidase_M16"/>
</dbReference>
<dbReference type="InterPro" id="IPR007863">
    <property type="entry name" value="Peptidase_M16_C"/>
</dbReference>
<evidence type="ECO:0000259" key="7">
    <source>
        <dbReference type="Pfam" id="PF05193"/>
    </source>
</evidence>
<reference evidence="8 9" key="1">
    <citation type="journal article" date="2013" name="PLoS ONE">
        <title>Genomic analysis of Melioribacter roseus, facultatively anaerobic organotrophic bacterium representing a novel deep lineage within Bacteriodetes/Chlorobi group.</title>
        <authorList>
            <person name="Kadnikov V.V."/>
            <person name="Mardanov A.V."/>
            <person name="Podosokorskaya O.A."/>
            <person name="Gavrilov S.N."/>
            <person name="Kublanov I.V."/>
            <person name="Beletsky A.V."/>
            <person name="Bonch-Osmolovskaya E.A."/>
            <person name="Ravin N.V."/>
        </authorList>
    </citation>
    <scope>NUCLEOTIDE SEQUENCE [LARGE SCALE GENOMIC DNA]</scope>
    <source>
        <strain evidence="9">JCM 17771 / P3M-2</strain>
    </source>
</reference>
<name>I7A591_MELRP</name>
<accession>I7A591</accession>
<evidence type="ECO:0000256" key="5">
    <source>
        <dbReference type="ARBA" id="ARBA00023049"/>
    </source>
</evidence>
<dbReference type="Gene3D" id="3.30.830.10">
    <property type="entry name" value="Metalloenzyme, LuxS/M16 peptidase-like"/>
    <property type="match status" value="2"/>
</dbReference>
<organism evidence="8 9">
    <name type="scientific">Melioribacter roseus (strain DSM 23840 / JCM 17771 / VKM B-2668 / P3M-2)</name>
    <dbReference type="NCBI Taxonomy" id="1191523"/>
    <lineage>
        <taxon>Bacteria</taxon>
        <taxon>Pseudomonadati</taxon>
        <taxon>Ignavibacteriota</taxon>
        <taxon>Ignavibacteria</taxon>
        <taxon>Ignavibacteriales</taxon>
        <taxon>Melioribacteraceae</taxon>
        <taxon>Melioribacter</taxon>
    </lineage>
</organism>
<dbReference type="AlphaFoldDB" id="I7A591"/>
<dbReference type="EMBL" id="CP003557">
    <property type="protein sequence ID" value="AFN75046.1"/>
    <property type="molecule type" value="Genomic_DNA"/>
</dbReference>
<evidence type="ECO:0000313" key="8">
    <source>
        <dbReference type="EMBL" id="AFN75046.1"/>
    </source>
</evidence>
<dbReference type="InterPro" id="IPR011249">
    <property type="entry name" value="Metalloenz_LuxS/M16"/>
</dbReference>
<dbReference type="GO" id="GO:0006508">
    <property type="term" value="P:proteolysis"/>
    <property type="evidence" value="ECO:0007669"/>
    <property type="project" value="UniProtKB-KW"/>
</dbReference>
<evidence type="ECO:0000256" key="3">
    <source>
        <dbReference type="ARBA" id="ARBA00022801"/>
    </source>
</evidence>
<evidence type="ECO:0000256" key="2">
    <source>
        <dbReference type="ARBA" id="ARBA00022670"/>
    </source>
</evidence>
<keyword evidence="9" id="KW-1185">Reference proteome</keyword>
<dbReference type="PANTHER" id="PTHR43690:SF35">
    <property type="entry name" value="NON-CATALYTIC MEMBER OF PEPTIDASE SUBFAMILY M16B-RELATED"/>
    <property type="match status" value="1"/>
</dbReference>
<comment type="similarity">
    <text evidence="1">Belongs to the peptidase M16 family.</text>
</comment>
<evidence type="ECO:0000256" key="4">
    <source>
        <dbReference type="ARBA" id="ARBA00022833"/>
    </source>
</evidence>
<keyword evidence="3" id="KW-0378">Hydrolase</keyword>
<dbReference type="GO" id="GO:0008237">
    <property type="term" value="F:metallopeptidase activity"/>
    <property type="evidence" value="ECO:0007669"/>
    <property type="project" value="UniProtKB-KW"/>
</dbReference>
<evidence type="ECO:0000313" key="9">
    <source>
        <dbReference type="Proteomes" id="UP000009011"/>
    </source>
</evidence>
<gene>
    <name evidence="8" type="ordered locus">MROS_1813</name>
</gene>